<dbReference type="GO" id="GO:0016787">
    <property type="term" value="F:hydrolase activity"/>
    <property type="evidence" value="ECO:0007669"/>
    <property type="project" value="UniProtKB-KW"/>
</dbReference>
<dbReference type="InterPro" id="IPR050228">
    <property type="entry name" value="Carboxylesterase_BioH"/>
</dbReference>
<feature type="domain" description="AB hydrolase-1" evidence="1">
    <location>
        <begin position="41"/>
        <end position="279"/>
    </location>
</feature>
<dbReference type="Gene3D" id="3.40.50.1820">
    <property type="entry name" value="alpha/beta hydrolase"/>
    <property type="match status" value="1"/>
</dbReference>
<organism evidence="2 3">
    <name type="scientific">Actinacidiphila polyblastidii</name>
    <dbReference type="NCBI Taxonomy" id="3110430"/>
    <lineage>
        <taxon>Bacteria</taxon>
        <taxon>Bacillati</taxon>
        <taxon>Actinomycetota</taxon>
        <taxon>Actinomycetes</taxon>
        <taxon>Kitasatosporales</taxon>
        <taxon>Streptomycetaceae</taxon>
        <taxon>Actinacidiphila</taxon>
    </lineage>
</organism>
<dbReference type="PANTHER" id="PTHR43194:SF2">
    <property type="entry name" value="PEROXISOMAL MEMBRANE PROTEIN LPX1"/>
    <property type="match status" value="1"/>
</dbReference>
<dbReference type="Proteomes" id="UP001344658">
    <property type="component" value="Unassembled WGS sequence"/>
</dbReference>
<accession>A0ABU7PKC7</accession>
<dbReference type="EMBL" id="JAZEWV010000043">
    <property type="protein sequence ID" value="MEE4546288.1"/>
    <property type="molecule type" value="Genomic_DNA"/>
</dbReference>
<dbReference type="InterPro" id="IPR029058">
    <property type="entry name" value="AB_hydrolase_fold"/>
</dbReference>
<comment type="caution">
    <text evidence="2">The sequence shown here is derived from an EMBL/GenBank/DDBJ whole genome shotgun (WGS) entry which is preliminary data.</text>
</comment>
<keyword evidence="3" id="KW-1185">Reference proteome</keyword>
<sequence>MSRPTSLALPPNATPCALRTSRGEFAVVDAVPAARERGAALLVPGYTGSKEDFLDLLAPLTAAGFRVVAVDGRGQHETPGPRDEAAYAQKELAADVRAVADALGVRPLHVLGHSLGGHIVRAAVLEEGGGAGPWASLTLMSSGPAAVCAEQQVRTRMAVDFLPTTDMESAWQAMRAMDAENGARPELPSWLEEFLHRRWVTTVPEQLIATARQLMTEPDRVGELAAVPLPKLVLSGEVDYAWPVAWMDEMAVRLDARRVVIEGAGHSPNAERPAETAAALIAFWNGASRRPPAGS</sequence>
<dbReference type="PANTHER" id="PTHR43194">
    <property type="entry name" value="HYDROLASE ALPHA/BETA FOLD FAMILY"/>
    <property type="match status" value="1"/>
</dbReference>
<proteinExistence type="predicted"/>
<protein>
    <submittedName>
        <fullName evidence="2">Alpha/beta hydrolase</fullName>
    </submittedName>
</protein>
<dbReference type="InterPro" id="IPR000073">
    <property type="entry name" value="AB_hydrolase_1"/>
</dbReference>
<evidence type="ECO:0000313" key="3">
    <source>
        <dbReference type="Proteomes" id="UP001344658"/>
    </source>
</evidence>
<dbReference type="RefSeq" id="WP_330799992.1">
    <property type="nucleotide sequence ID" value="NZ_JAZEWV010000043.1"/>
</dbReference>
<dbReference type="SUPFAM" id="SSF53474">
    <property type="entry name" value="alpha/beta-Hydrolases"/>
    <property type="match status" value="1"/>
</dbReference>
<dbReference type="Pfam" id="PF12697">
    <property type="entry name" value="Abhydrolase_6"/>
    <property type="match status" value="1"/>
</dbReference>
<name>A0ABU7PKC7_9ACTN</name>
<keyword evidence="2" id="KW-0378">Hydrolase</keyword>
<reference evidence="2 3" key="1">
    <citation type="submission" date="2023-12" db="EMBL/GenBank/DDBJ databases">
        <title>Streptomyces sp. V4-01.</title>
        <authorList>
            <person name="Somphong A."/>
            <person name="Phongsopitanun W."/>
        </authorList>
    </citation>
    <scope>NUCLEOTIDE SEQUENCE [LARGE SCALE GENOMIC DNA]</scope>
    <source>
        <strain evidence="2 3">V4-01</strain>
    </source>
</reference>
<evidence type="ECO:0000259" key="1">
    <source>
        <dbReference type="Pfam" id="PF12697"/>
    </source>
</evidence>
<evidence type="ECO:0000313" key="2">
    <source>
        <dbReference type="EMBL" id="MEE4546288.1"/>
    </source>
</evidence>
<gene>
    <name evidence="2" type="ORF">V2S66_30545</name>
</gene>